<comment type="caution">
    <text evidence="1">The sequence shown here is derived from an EMBL/GenBank/DDBJ whole genome shotgun (WGS) entry which is preliminary data.</text>
</comment>
<name>A0A813ETT1_POLGL</name>
<dbReference type="Proteomes" id="UP000654075">
    <property type="component" value="Unassembled WGS sequence"/>
</dbReference>
<gene>
    <name evidence="1" type="ORF">PGLA1383_LOCUS22933</name>
</gene>
<organism evidence="1 2">
    <name type="scientific">Polarella glacialis</name>
    <name type="common">Dinoflagellate</name>
    <dbReference type="NCBI Taxonomy" id="89957"/>
    <lineage>
        <taxon>Eukaryota</taxon>
        <taxon>Sar</taxon>
        <taxon>Alveolata</taxon>
        <taxon>Dinophyceae</taxon>
        <taxon>Suessiales</taxon>
        <taxon>Suessiaceae</taxon>
        <taxon>Polarella</taxon>
    </lineage>
</organism>
<dbReference type="InterPro" id="IPR011249">
    <property type="entry name" value="Metalloenz_LuxS/M16"/>
</dbReference>
<evidence type="ECO:0000313" key="2">
    <source>
        <dbReference type="Proteomes" id="UP000654075"/>
    </source>
</evidence>
<protein>
    <submittedName>
        <fullName evidence="1">Uncharacterized protein</fullName>
    </submittedName>
</protein>
<reference evidence="1" key="1">
    <citation type="submission" date="2021-02" db="EMBL/GenBank/DDBJ databases">
        <authorList>
            <person name="Dougan E. K."/>
            <person name="Rhodes N."/>
            <person name="Thang M."/>
            <person name="Chan C."/>
        </authorList>
    </citation>
    <scope>NUCLEOTIDE SEQUENCE</scope>
</reference>
<dbReference type="SUPFAM" id="SSF63411">
    <property type="entry name" value="LuxS/MPP-like metallohydrolase"/>
    <property type="match status" value="1"/>
</dbReference>
<dbReference type="PANTHER" id="PTHR11851:SF226">
    <property type="entry name" value="CYTOCHROME B-C1 COMPLEX SUBUNIT 2, MITOCHONDRIAL"/>
    <property type="match status" value="1"/>
</dbReference>
<dbReference type="PANTHER" id="PTHR11851">
    <property type="entry name" value="METALLOPROTEASE"/>
    <property type="match status" value="1"/>
</dbReference>
<dbReference type="AlphaFoldDB" id="A0A813ETT1"/>
<dbReference type="OrthoDB" id="10251424at2759"/>
<accession>A0A813ETT1</accession>
<dbReference type="Gene3D" id="3.30.830.10">
    <property type="entry name" value="Metalloenzyme, LuxS/M16 peptidase-like"/>
    <property type="match status" value="1"/>
</dbReference>
<sequence>MAKAIAKTMAGLTNVSKEELAKAKAMLKGKMFRQADNDTELMADLGQQLLLSGRYGSVSDFAAIIDSVTESEVAAAAKKILSSKLSLAAYGDTHAVPHYSAMEAAFKI</sequence>
<dbReference type="InterPro" id="IPR050361">
    <property type="entry name" value="MPP/UQCRC_Complex"/>
</dbReference>
<evidence type="ECO:0000313" key="1">
    <source>
        <dbReference type="EMBL" id="CAE8604787.1"/>
    </source>
</evidence>
<proteinExistence type="predicted"/>
<dbReference type="GO" id="GO:0046872">
    <property type="term" value="F:metal ion binding"/>
    <property type="evidence" value="ECO:0007669"/>
    <property type="project" value="InterPro"/>
</dbReference>
<dbReference type="GO" id="GO:0005739">
    <property type="term" value="C:mitochondrion"/>
    <property type="evidence" value="ECO:0007669"/>
    <property type="project" value="TreeGrafter"/>
</dbReference>
<dbReference type="EMBL" id="CAJNNV010016946">
    <property type="protein sequence ID" value="CAE8604787.1"/>
    <property type="molecule type" value="Genomic_DNA"/>
</dbReference>
<keyword evidence="2" id="KW-1185">Reference proteome</keyword>